<proteinExistence type="predicted"/>
<name>A0A0D2NB83_HYPSF</name>
<evidence type="ECO:0000313" key="1">
    <source>
        <dbReference type="EMBL" id="KJA16419.1"/>
    </source>
</evidence>
<dbReference type="STRING" id="945553.A0A0D2NB83"/>
<dbReference type="Proteomes" id="UP000054270">
    <property type="component" value="Unassembled WGS sequence"/>
</dbReference>
<reference evidence="2" key="1">
    <citation type="submission" date="2014-04" db="EMBL/GenBank/DDBJ databases">
        <title>Evolutionary Origins and Diversification of the Mycorrhizal Mutualists.</title>
        <authorList>
            <consortium name="DOE Joint Genome Institute"/>
            <consortium name="Mycorrhizal Genomics Consortium"/>
            <person name="Kohler A."/>
            <person name="Kuo A."/>
            <person name="Nagy L.G."/>
            <person name="Floudas D."/>
            <person name="Copeland A."/>
            <person name="Barry K.W."/>
            <person name="Cichocki N."/>
            <person name="Veneault-Fourrey C."/>
            <person name="LaButti K."/>
            <person name="Lindquist E.A."/>
            <person name="Lipzen A."/>
            <person name="Lundell T."/>
            <person name="Morin E."/>
            <person name="Murat C."/>
            <person name="Riley R."/>
            <person name="Ohm R."/>
            <person name="Sun H."/>
            <person name="Tunlid A."/>
            <person name="Henrissat B."/>
            <person name="Grigoriev I.V."/>
            <person name="Hibbett D.S."/>
            <person name="Martin F."/>
        </authorList>
    </citation>
    <scope>NUCLEOTIDE SEQUENCE [LARGE SCALE GENOMIC DNA]</scope>
    <source>
        <strain evidence="2">FD-334 SS-4</strain>
    </source>
</reference>
<dbReference type="AlphaFoldDB" id="A0A0D2NB83"/>
<organism evidence="1 2">
    <name type="scientific">Hypholoma sublateritium (strain FD-334 SS-4)</name>
    <dbReference type="NCBI Taxonomy" id="945553"/>
    <lineage>
        <taxon>Eukaryota</taxon>
        <taxon>Fungi</taxon>
        <taxon>Dikarya</taxon>
        <taxon>Basidiomycota</taxon>
        <taxon>Agaricomycotina</taxon>
        <taxon>Agaricomycetes</taxon>
        <taxon>Agaricomycetidae</taxon>
        <taxon>Agaricales</taxon>
        <taxon>Agaricineae</taxon>
        <taxon>Strophariaceae</taxon>
        <taxon>Hypholoma</taxon>
    </lineage>
</organism>
<dbReference type="OrthoDB" id="88410at2759"/>
<dbReference type="PANTHER" id="PTHR34724">
    <property type="entry name" value="OS12G0596101 PROTEIN"/>
    <property type="match status" value="1"/>
</dbReference>
<dbReference type="EMBL" id="KN817621">
    <property type="protein sequence ID" value="KJA16419.1"/>
    <property type="molecule type" value="Genomic_DNA"/>
</dbReference>
<accession>A0A0D2NB83</accession>
<evidence type="ECO:0000313" key="2">
    <source>
        <dbReference type="Proteomes" id="UP000054270"/>
    </source>
</evidence>
<protein>
    <submittedName>
        <fullName evidence="1">Uncharacterized protein</fullName>
    </submittedName>
</protein>
<gene>
    <name evidence="1" type="ORF">HYPSUDRAFT_219446</name>
</gene>
<keyword evidence="2" id="KW-1185">Reference proteome</keyword>
<sequence>MEVLIGKADVTVTQEESGGIWVDHTPRHTKMHITDARDMVDGCRLVACSKCSKTTWAGCGQHAEAVMATVKAEERCICAK</sequence>
<dbReference type="PANTHER" id="PTHR34724:SF2">
    <property type="entry name" value="OS12G0596101 PROTEIN"/>
    <property type="match status" value="1"/>
</dbReference>